<reference evidence="2 3" key="1">
    <citation type="submission" date="2019-07" db="EMBL/GenBank/DDBJ databases">
        <title>Cryptosporangium phraense sp. nov., isolated from plant litter.</title>
        <authorList>
            <person name="Suriyachadkun C."/>
        </authorList>
    </citation>
    <scope>NUCLEOTIDE SEQUENCE [LARGE SCALE GENOMIC DNA]</scope>
    <source>
        <strain evidence="2 3">A-T 5661</strain>
    </source>
</reference>
<name>A0A545AHH7_9ACTN</name>
<evidence type="ECO:0000256" key="1">
    <source>
        <dbReference type="SAM" id="MobiDB-lite"/>
    </source>
</evidence>
<sequence length="88" mass="9426">MHLHRDLRRTHRHRGATRIPTQPGRAHPGCGVAGPAPPAGPPRLACPGWPVPGWPAPGPAAPRRRARHEPPRHGSPPSTAAQPDRRSP</sequence>
<feature type="compositionally biased region" description="Basic residues" evidence="1">
    <location>
        <begin position="1"/>
        <end position="16"/>
    </location>
</feature>
<dbReference type="InParanoid" id="A0A545AHH7"/>
<dbReference type="EMBL" id="VIRS01000047">
    <property type="protein sequence ID" value="TQS40145.1"/>
    <property type="molecule type" value="Genomic_DNA"/>
</dbReference>
<feature type="region of interest" description="Disordered" evidence="1">
    <location>
        <begin position="1"/>
        <end position="88"/>
    </location>
</feature>
<dbReference type="AlphaFoldDB" id="A0A545AHH7"/>
<comment type="caution">
    <text evidence="2">The sequence shown here is derived from an EMBL/GenBank/DDBJ whole genome shotgun (WGS) entry which is preliminary data.</text>
</comment>
<dbReference type="Proteomes" id="UP000317982">
    <property type="component" value="Unassembled WGS sequence"/>
</dbReference>
<protein>
    <submittedName>
        <fullName evidence="2">Uncharacterized protein</fullName>
    </submittedName>
</protein>
<evidence type="ECO:0000313" key="3">
    <source>
        <dbReference type="Proteomes" id="UP000317982"/>
    </source>
</evidence>
<proteinExistence type="predicted"/>
<keyword evidence="3" id="KW-1185">Reference proteome</keyword>
<gene>
    <name evidence="2" type="ORF">FL583_36630</name>
</gene>
<evidence type="ECO:0000313" key="2">
    <source>
        <dbReference type="EMBL" id="TQS40145.1"/>
    </source>
</evidence>
<accession>A0A545AHH7</accession>
<organism evidence="2 3">
    <name type="scientific">Cryptosporangium phraense</name>
    <dbReference type="NCBI Taxonomy" id="2593070"/>
    <lineage>
        <taxon>Bacteria</taxon>
        <taxon>Bacillati</taxon>
        <taxon>Actinomycetota</taxon>
        <taxon>Actinomycetes</taxon>
        <taxon>Cryptosporangiales</taxon>
        <taxon>Cryptosporangiaceae</taxon>
        <taxon>Cryptosporangium</taxon>
    </lineage>
</organism>
<feature type="compositionally biased region" description="Pro residues" evidence="1">
    <location>
        <begin position="49"/>
        <end position="60"/>
    </location>
</feature>